<gene>
    <name evidence="2" type="ORF">PR003_g27951</name>
</gene>
<evidence type="ECO:0000313" key="3">
    <source>
        <dbReference type="Proteomes" id="UP000434957"/>
    </source>
</evidence>
<dbReference type="Proteomes" id="UP000434957">
    <property type="component" value="Unassembled WGS sequence"/>
</dbReference>
<proteinExistence type="predicted"/>
<sequence length="243" mass="25633">MNPDATSSATSSGEAPRSGEAPCSVQVPSSGQALSSDQAPSSGQVPSSGQAPSSGEAPRSGQAPTSAQPPSSDQAPSSGHVPSSGHAPDRQRRLLGSLQEDPEEPASDVSEDSSWDPDYEDADNDSAADAQAEELSDSDSSDGVPMDGRIILNDEDLHDRVVQLITEGGCDDKRLQGKAAELQNFLCSLSYMTSQEKKQSVLTSLAMMMKTNTALRRRGTGVRMTIAYYLPLWLRWVICSASS</sequence>
<comment type="caution">
    <text evidence="2">The sequence shown here is derived from an EMBL/GenBank/DDBJ whole genome shotgun (WGS) entry which is preliminary data.</text>
</comment>
<feature type="region of interest" description="Disordered" evidence="1">
    <location>
        <begin position="1"/>
        <end position="148"/>
    </location>
</feature>
<feature type="compositionally biased region" description="Low complexity" evidence="1">
    <location>
        <begin position="60"/>
        <end position="78"/>
    </location>
</feature>
<evidence type="ECO:0000313" key="2">
    <source>
        <dbReference type="EMBL" id="KAE9280474.1"/>
    </source>
</evidence>
<feature type="compositionally biased region" description="Polar residues" evidence="1">
    <location>
        <begin position="1"/>
        <end position="13"/>
    </location>
</feature>
<name>A0A6A4BU93_9STRA</name>
<keyword evidence="3" id="KW-1185">Reference proteome</keyword>
<organism evidence="2 3">
    <name type="scientific">Phytophthora rubi</name>
    <dbReference type="NCBI Taxonomy" id="129364"/>
    <lineage>
        <taxon>Eukaryota</taxon>
        <taxon>Sar</taxon>
        <taxon>Stramenopiles</taxon>
        <taxon>Oomycota</taxon>
        <taxon>Peronosporomycetes</taxon>
        <taxon>Peronosporales</taxon>
        <taxon>Peronosporaceae</taxon>
        <taxon>Phytophthora</taxon>
    </lineage>
</organism>
<accession>A0A6A4BU93</accession>
<dbReference type="AlphaFoldDB" id="A0A6A4BU93"/>
<feature type="compositionally biased region" description="Acidic residues" evidence="1">
    <location>
        <begin position="100"/>
        <end position="140"/>
    </location>
</feature>
<feature type="compositionally biased region" description="Polar residues" evidence="1">
    <location>
        <begin position="26"/>
        <end position="53"/>
    </location>
</feature>
<reference evidence="2 3" key="1">
    <citation type="submission" date="2018-08" db="EMBL/GenBank/DDBJ databases">
        <title>Genomic investigation of the strawberry pathogen Phytophthora fragariae indicates pathogenicity is determined by transcriptional variation in three key races.</title>
        <authorList>
            <person name="Adams T.M."/>
            <person name="Armitage A.D."/>
            <person name="Sobczyk M.K."/>
            <person name="Bates H.J."/>
            <person name="Dunwell J.M."/>
            <person name="Nellist C.F."/>
            <person name="Harrison R.J."/>
        </authorList>
    </citation>
    <scope>NUCLEOTIDE SEQUENCE [LARGE SCALE GENOMIC DNA]</scope>
    <source>
        <strain evidence="2 3">SCRP333</strain>
    </source>
</reference>
<evidence type="ECO:0000256" key="1">
    <source>
        <dbReference type="SAM" id="MobiDB-lite"/>
    </source>
</evidence>
<dbReference type="EMBL" id="QXFT01004071">
    <property type="protein sequence ID" value="KAE9280474.1"/>
    <property type="molecule type" value="Genomic_DNA"/>
</dbReference>
<protein>
    <submittedName>
        <fullName evidence="2">Uncharacterized protein</fullName>
    </submittedName>
</protein>